<dbReference type="PIRSF" id="PIRSF003085">
    <property type="entry name" value="CMAS"/>
    <property type="match status" value="1"/>
</dbReference>
<evidence type="ECO:0000256" key="2">
    <source>
        <dbReference type="ARBA" id="ARBA00022603"/>
    </source>
</evidence>
<proteinExistence type="inferred from homology"/>
<dbReference type="GO" id="GO:0008825">
    <property type="term" value="F:cyclopropane-fatty-acyl-phospholipid synthase activity"/>
    <property type="evidence" value="ECO:0007669"/>
    <property type="project" value="UniProtKB-EC"/>
</dbReference>
<dbReference type="InterPro" id="IPR050723">
    <property type="entry name" value="CFA/CMAS"/>
</dbReference>
<dbReference type="Pfam" id="PF02353">
    <property type="entry name" value="CMAS"/>
    <property type="match status" value="1"/>
</dbReference>
<dbReference type="PANTHER" id="PTHR43667:SF1">
    <property type="entry name" value="CYCLOPROPANE-FATTY-ACYL-PHOSPHOLIPID SYNTHASE"/>
    <property type="match status" value="1"/>
</dbReference>
<feature type="domain" description="DUF7884" evidence="7">
    <location>
        <begin position="27"/>
        <end position="85"/>
    </location>
</feature>
<dbReference type="PATRIC" id="fig|1439726.3.peg.385"/>
<comment type="similarity">
    <text evidence="1">Belongs to the CFA/CMAS family.</text>
</comment>
<evidence type="ECO:0000256" key="5">
    <source>
        <dbReference type="ARBA" id="ARBA00023098"/>
    </source>
</evidence>
<keyword evidence="2 8" id="KW-0489">Methyltransferase</keyword>
<protein>
    <submittedName>
        <fullName evidence="8">Cyclopropane-fatty-acyl-phospholipid synthase</fullName>
        <ecNumber evidence="8">2.1.1.79</ecNumber>
    </submittedName>
</protein>
<name>A0A1E3H7I6_9HYPH</name>
<dbReference type="GO" id="GO:0032259">
    <property type="term" value="P:methylation"/>
    <property type="evidence" value="ECO:0007669"/>
    <property type="project" value="UniProtKB-KW"/>
</dbReference>
<dbReference type="Pfam" id="PF25371">
    <property type="entry name" value="DUF7884"/>
    <property type="match status" value="1"/>
</dbReference>
<dbReference type="InterPro" id="IPR057206">
    <property type="entry name" value="DUF7884"/>
</dbReference>
<keyword evidence="5" id="KW-0443">Lipid metabolism</keyword>
<dbReference type="InterPro" id="IPR029063">
    <property type="entry name" value="SAM-dependent_MTases_sf"/>
</dbReference>
<feature type="region of interest" description="Disordered" evidence="6">
    <location>
        <begin position="339"/>
        <end position="382"/>
    </location>
</feature>
<evidence type="ECO:0000256" key="6">
    <source>
        <dbReference type="SAM" id="MobiDB-lite"/>
    </source>
</evidence>
<evidence type="ECO:0000256" key="4">
    <source>
        <dbReference type="ARBA" id="ARBA00022691"/>
    </source>
</evidence>
<dbReference type="EC" id="2.1.1.79" evidence="8"/>
<sequence>MIADHLLGRVLRAVIRTGTLEVIDAVGRRQTFGDGGSPRVAVRFADAGAVRELIRDPELKLGELYMDGRLLIEAGSLDDLLRLCLETTGGDRALMPGRALAVLRRAFRRLAASNPVSKARRNVAHHYDLDGRLYDLFLDADHQYSCAYFETPDASLEEAQLAKKRHVAAKLMIEPGMSVLDIGCGWGGMLLYLATFAGAGPMRGITLSEEQLATARRRATARGVDPDTFALEDFRQTTGRFDRIVSVGMFEHVGASSYDAYFEACARLLAEDGVMLLHTIGRTGVPDFTNPWITKYIFPGGHLPTLSEILPAIERSGLAVADIEILRLHYAETLKAGARASWPPGTRPRRSTTNASAGCGNSTSPSPRRPSATRTWWCSRSS</sequence>
<evidence type="ECO:0000313" key="9">
    <source>
        <dbReference type="Proteomes" id="UP000094622"/>
    </source>
</evidence>
<keyword evidence="4" id="KW-0949">S-adenosyl-L-methionine</keyword>
<evidence type="ECO:0000313" key="8">
    <source>
        <dbReference type="EMBL" id="ODN72298.1"/>
    </source>
</evidence>
<evidence type="ECO:0000259" key="7">
    <source>
        <dbReference type="Pfam" id="PF25371"/>
    </source>
</evidence>
<accession>A0A1E3H7I6</accession>
<dbReference type="PANTHER" id="PTHR43667">
    <property type="entry name" value="CYCLOPROPANE-FATTY-ACYL-PHOSPHOLIPID SYNTHASE"/>
    <property type="match status" value="1"/>
</dbReference>
<gene>
    <name evidence="8" type="primary">cfa_1</name>
    <name evidence="8" type="ORF">A6302_00363</name>
</gene>
<comment type="caution">
    <text evidence="8">The sequence shown here is derived from an EMBL/GenBank/DDBJ whole genome shotgun (WGS) entry which is preliminary data.</text>
</comment>
<feature type="compositionally biased region" description="Low complexity" evidence="6">
    <location>
        <begin position="362"/>
        <end position="375"/>
    </location>
</feature>
<keyword evidence="3 8" id="KW-0808">Transferase</keyword>
<dbReference type="SUPFAM" id="SSF53335">
    <property type="entry name" value="S-adenosyl-L-methionine-dependent methyltransferases"/>
    <property type="match status" value="1"/>
</dbReference>
<keyword evidence="9" id="KW-1185">Reference proteome</keyword>
<dbReference type="AlphaFoldDB" id="A0A1E3H7I6"/>
<dbReference type="Gene3D" id="3.40.50.150">
    <property type="entry name" value="Vaccinia Virus protein VP39"/>
    <property type="match status" value="1"/>
</dbReference>
<organism evidence="8 9">
    <name type="scientific">Methylobrevis pamukkalensis</name>
    <dbReference type="NCBI Taxonomy" id="1439726"/>
    <lineage>
        <taxon>Bacteria</taxon>
        <taxon>Pseudomonadati</taxon>
        <taxon>Pseudomonadota</taxon>
        <taxon>Alphaproteobacteria</taxon>
        <taxon>Hyphomicrobiales</taxon>
        <taxon>Pleomorphomonadaceae</taxon>
        <taxon>Methylobrevis</taxon>
    </lineage>
</organism>
<dbReference type="InterPro" id="IPR003333">
    <property type="entry name" value="CMAS"/>
</dbReference>
<dbReference type="EMBL" id="MCRJ01000004">
    <property type="protein sequence ID" value="ODN72298.1"/>
    <property type="molecule type" value="Genomic_DNA"/>
</dbReference>
<feature type="compositionally biased region" description="Polar residues" evidence="6">
    <location>
        <begin position="351"/>
        <end position="361"/>
    </location>
</feature>
<reference evidence="8 9" key="1">
    <citation type="submission" date="2016-07" db="EMBL/GenBank/DDBJ databases">
        <title>Draft Genome Sequence of Methylobrevis pamukkalensis PK2.</title>
        <authorList>
            <person name="Vasilenko O.V."/>
            <person name="Doronina N.V."/>
            <person name="Shmareva M.N."/>
            <person name="Tarlachkov S.V."/>
            <person name="Mustakhimov I."/>
            <person name="Trotsenko Y.A."/>
        </authorList>
    </citation>
    <scope>NUCLEOTIDE SEQUENCE [LARGE SCALE GENOMIC DNA]</scope>
    <source>
        <strain evidence="8 9">PK2</strain>
    </source>
</reference>
<evidence type="ECO:0000256" key="3">
    <source>
        <dbReference type="ARBA" id="ARBA00022679"/>
    </source>
</evidence>
<evidence type="ECO:0000256" key="1">
    <source>
        <dbReference type="ARBA" id="ARBA00010815"/>
    </source>
</evidence>
<dbReference type="GO" id="GO:0008610">
    <property type="term" value="P:lipid biosynthetic process"/>
    <property type="evidence" value="ECO:0007669"/>
    <property type="project" value="InterPro"/>
</dbReference>
<dbReference type="Proteomes" id="UP000094622">
    <property type="component" value="Unassembled WGS sequence"/>
</dbReference>
<dbReference type="CDD" id="cd02440">
    <property type="entry name" value="AdoMet_MTases"/>
    <property type="match status" value="1"/>
</dbReference>